<dbReference type="SMART" id="SM00327">
    <property type="entry name" value="VWA"/>
    <property type="match status" value="1"/>
</dbReference>
<dbReference type="OMA" id="QMSRHSK"/>
<evidence type="ECO:0000256" key="1">
    <source>
        <dbReference type="ARBA" id="ARBA00009048"/>
    </source>
</evidence>
<feature type="domain" description="C2" evidence="2">
    <location>
        <begin position="1"/>
        <end position="105"/>
    </location>
</feature>
<organism evidence="3 4">
    <name type="scientific">Tigriopus californicus</name>
    <name type="common">Marine copepod</name>
    <dbReference type="NCBI Taxonomy" id="6832"/>
    <lineage>
        <taxon>Eukaryota</taxon>
        <taxon>Metazoa</taxon>
        <taxon>Ecdysozoa</taxon>
        <taxon>Arthropoda</taxon>
        <taxon>Crustacea</taxon>
        <taxon>Multicrustacea</taxon>
        <taxon>Hexanauplia</taxon>
        <taxon>Copepoda</taxon>
        <taxon>Harpacticoida</taxon>
        <taxon>Harpacticidae</taxon>
        <taxon>Tigriopus</taxon>
    </lineage>
</organism>
<accession>A0A553NF49</accession>
<dbReference type="InterPro" id="IPR045052">
    <property type="entry name" value="Copine"/>
</dbReference>
<dbReference type="GO" id="GO:0005886">
    <property type="term" value="C:plasma membrane"/>
    <property type="evidence" value="ECO:0007669"/>
    <property type="project" value="TreeGrafter"/>
</dbReference>
<name>A0A553NF49_TIGCA</name>
<proteinExistence type="inferred from homology"/>
<dbReference type="InterPro" id="IPR035892">
    <property type="entry name" value="C2_domain_sf"/>
</dbReference>
<dbReference type="GO" id="GO:0005544">
    <property type="term" value="F:calcium-dependent phospholipid binding"/>
    <property type="evidence" value="ECO:0007669"/>
    <property type="project" value="InterPro"/>
</dbReference>
<dbReference type="STRING" id="6832.A0A553NF49"/>
<protein>
    <recommendedName>
        <fullName evidence="2">C2 domain-containing protein</fullName>
    </recommendedName>
</protein>
<keyword evidence="4" id="KW-1185">Reference proteome</keyword>
<dbReference type="GO" id="GO:0032991">
    <property type="term" value="C:protein-containing complex"/>
    <property type="evidence" value="ECO:0007669"/>
    <property type="project" value="UniProtKB-ARBA"/>
</dbReference>
<dbReference type="SUPFAM" id="SSF49562">
    <property type="entry name" value="C2 domain (Calcium/lipid-binding domain, CaLB)"/>
    <property type="match status" value="1"/>
</dbReference>
<dbReference type="PROSITE" id="PS50004">
    <property type="entry name" value="C2"/>
    <property type="match status" value="1"/>
</dbReference>
<evidence type="ECO:0000259" key="2">
    <source>
        <dbReference type="PROSITE" id="PS50004"/>
    </source>
</evidence>
<dbReference type="InterPro" id="IPR000008">
    <property type="entry name" value="C2_dom"/>
</dbReference>
<dbReference type="AlphaFoldDB" id="A0A553NF49"/>
<dbReference type="Pfam" id="PF07002">
    <property type="entry name" value="Copine"/>
    <property type="match status" value="1"/>
</dbReference>
<comment type="similarity">
    <text evidence="1">Belongs to the copine family.</text>
</comment>
<dbReference type="InterPro" id="IPR036465">
    <property type="entry name" value="vWFA_dom_sf"/>
</dbReference>
<dbReference type="InterPro" id="IPR010734">
    <property type="entry name" value="Copine_C"/>
</dbReference>
<evidence type="ECO:0000313" key="4">
    <source>
        <dbReference type="Proteomes" id="UP000318571"/>
    </source>
</evidence>
<reference evidence="3 4" key="1">
    <citation type="journal article" date="2018" name="Nat. Ecol. Evol.">
        <title>Genomic signatures of mitonuclear coevolution across populations of Tigriopus californicus.</title>
        <authorList>
            <person name="Barreto F.S."/>
            <person name="Watson E.T."/>
            <person name="Lima T.G."/>
            <person name="Willett C.S."/>
            <person name="Edmands S."/>
            <person name="Li W."/>
            <person name="Burton R.S."/>
        </authorList>
    </citation>
    <scope>NUCLEOTIDE SEQUENCE [LARGE SCALE GENOMIC DNA]</scope>
    <source>
        <strain evidence="3 4">San Diego</strain>
    </source>
</reference>
<dbReference type="PANTHER" id="PTHR10857">
    <property type="entry name" value="COPINE"/>
    <property type="match status" value="1"/>
</dbReference>
<dbReference type="Proteomes" id="UP000318571">
    <property type="component" value="Chromosome 10"/>
</dbReference>
<dbReference type="GO" id="GO:0071277">
    <property type="term" value="P:cellular response to calcium ion"/>
    <property type="evidence" value="ECO:0007669"/>
    <property type="project" value="TreeGrafter"/>
</dbReference>
<dbReference type="SUPFAM" id="SSF53300">
    <property type="entry name" value="vWA-like"/>
    <property type="match status" value="1"/>
</dbReference>
<evidence type="ECO:0000313" key="3">
    <source>
        <dbReference type="EMBL" id="TRY64074.1"/>
    </source>
</evidence>
<dbReference type="Gene3D" id="3.40.50.410">
    <property type="entry name" value="von Willebrand factor, type A domain"/>
    <property type="match status" value="1"/>
</dbReference>
<dbReference type="Gene3D" id="2.60.40.150">
    <property type="entry name" value="C2 domain"/>
    <property type="match status" value="1"/>
</dbReference>
<dbReference type="PANTHER" id="PTHR10857:SF106">
    <property type="entry name" value="C2 DOMAIN-CONTAINING PROTEIN"/>
    <property type="match status" value="1"/>
</dbReference>
<dbReference type="EMBL" id="VCGU01000458">
    <property type="protein sequence ID" value="TRY64074.1"/>
    <property type="molecule type" value="Genomic_DNA"/>
</dbReference>
<dbReference type="Pfam" id="PF00168">
    <property type="entry name" value="C2"/>
    <property type="match status" value="1"/>
</dbReference>
<comment type="caution">
    <text evidence="3">The sequence shown here is derived from an EMBL/GenBank/DDBJ whole genome shotgun (WGS) entry which is preliminary data.</text>
</comment>
<gene>
    <name evidence="3" type="ORF">TCAL_03904</name>
</gene>
<dbReference type="InterPro" id="IPR002035">
    <property type="entry name" value="VWF_A"/>
</dbReference>
<dbReference type="SMART" id="SM00239">
    <property type="entry name" value="C2"/>
    <property type="match status" value="1"/>
</dbReference>
<sequence>MRTTGLKIKIACENLASICDTSCVVYENENLKWHKVGSTEVCLKSANPSWKKTIDIDYHFGKREMLKFKVCNQDKEIVGGMEVTLATLVASPGKVFKSKMTLGPSKNGRFIITTKECPSQKRHGQPSFVDYIQNGTALNFAVAIDFTSSNGNPRSSSSLHYRGNPKGKNAYTEAIRALGPILEDYDADNLFPACGFGAKVPPSDEVSHGFFLNQSRHNPDCRGVEGILKAYATSLEKVKLSGPTHFAPVINYTAKVARQHKDGRKYYVLLIITDGAITDLEQTKSAIIKASDLPMSIIIIGVGKANFSSMVALDSDDRLLRYHGREAKRDIVQFVEINKFAKDNGTWKKKALAMEVLSEVPTQVVQWMTENGINPL</sequence>